<dbReference type="RefSeq" id="WP_264729534.1">
    <property type="nucleotide sequence ID" value="NZ_JAPDNR010000001.1"/>
</dbReference>
<dbReference type="EMBL" id="JAPDNS010000001">
    <property type="protein sequence ID" value="MCW3484015.1"/>
    <property type="molecule type" value="Genomic_DNA"/>
</dbReference>
<sequence>MTDITILIAFAVTMMLQTFSKVCEQVKHIMVVKVPCSRERDKIDGYKFMKLIPLLVIFFTLKGNSQQPFIRFSSIIGHNAKDRKGSLKKYTFSEVRKMLHKDCKSPLLHREFKNDTLYMLESFDIEDQTYYGRIWNRKVAVEYKYQQHKFTYFDQMKLFDESLVENVQSWDTTLINKESGLYGPTVSGRRIYATRIVVNNRLKALVNDFVFSTYLK</sequence>
<protein>
    <submittedName>
        <fullName evidence="1">Uncharacterized protein</fullName>
    </submittedName>
</protein>
<comment type="caution">
    <text evidence="1">The sequence shown here is derived from an EMBL/GenBank/DDBJ whole genome shotgun (WGS) entry which is preliminary data.</text>
</comment>
<accession>A0ABT3IJN0</accession>
<dbReference type="Proteomes" id="UP001207742">
    <property type="component" value="Unassembled WGS sequence"/>
</dbReference>
<organism evidence="1 2">
    <name type="scientific">Chitinophaga nivalis</name>
    <dbReference type="NCBI Taxonomy" id="2991709"/>
    <lineage>
        <taxon>Bacteria</taxon>
        <taxon>Pseudomonadati</taxon>
        <taxon>Bacteroidota</taxon>
        <taxon>Chitinophagia</taxon>
        <taxon>Chitinophagales</taxon>
        <taxon>Chitinophagaceae</taxon>
        <taxon>Chitinophaga</taxon>
    </lineage>
</organism>
<evidence type="ECO:0000313" key="1">
    <source>
        <dbReference type="EMBL" id="MCW3484015.1"/>
    </source>
</evidence>
<reference evidence="1 2" key="1">
    <citation type="submission" date="2022-10" db="EMBL/GenBank/DDBJ databases">
        <title>Chitinophaga nivalis PC15 sp. nov., isolated from Pyeongchang county, South Korea.</title>
        <authorList>
            <person name="Trinh H.N."/>
        </authorList>
    </citation>
    <scope>NUCLEOTIDE SEQUENCE [LARGE SCALE GENOMIC DNA]</scope>
    <source>
        <strain evidence="1 2">PC14</strain>
    </source>
</reference>
<keyword evidence="2" id="KW-1185">Reference proteome</keyword>
<gene>
    <name evidence="1" type="ORF">OL497_08930</name>
</gene>
<name>A0ABT3IJN0_9BACT</name>
<proteinExistence type="predicted"/>
<evidence type="ECO:0000313" key="2">
    <source>
        <dbReference type="Proteomes" id="UP001207742"/>
    </source>
</evidence>